<dbReference type="EMBL" id="CAMXCT030000082">
    <property type="protein sequence ID" value="CAL4760845.1"/>
    <property type="molecule type" value="Genomic_DNA"/>
</dbReference>
<dbReference type="Proteomes" id="UP001152797">
    <property type="component" value="Unassembled WGS sequence"/>
</dbReference>
<accession>A0A9P1FET4</accession>
<reference evidence="2" key="1">
    <citation type="submission" date="2022-10" db="EMBL/GenBank/DDBJ databases">
        <authorList>
            <person name="Chen Y."/>
            <person name="Dougan E. K."/>
            <person name="Chan C."/>
            <person name="Rhodes N."/>
            <person name="Thang M."/>
        </authorList>
    </citation>
    <scope>NUCLEOTIDE SEQUENCE</scope>
</reference>
<feature type="region of interest" description="Disordered" evidence="1">
    <location>
        <begin position="324"/>
        <end position="377"/>
    </location>
</feature>
<dbReference type="AlphaFoldDB" id="A0A9P1FET4"/>
<sequence length="1129" mass="125972">MPHVRKVKTPLKNSTSHRTRPFHVRFDDAVEVFSGHELHRLVVPHRALYEWPGKPWALVDDCTELTPEVLKLQARRPHVPVAWPVLPWIKAPGDASCDRFAPMAKYSIMDGFQHFHQIPADHADPPHAPHAHGPGNPARAHDFTDSMISGPPLDESYSFDVGWATLHNDQYRVVRLPPERANWVEYLMDAWSDLLDDSVPTAFTLPNPMPMRGPADQLIALDVILAQGLHQPRFSGLVTVQYMDDHDGLGGHPIAASFPPMVNRYHILEAAQVLQTCQGPYGRVCHIFHGWRMLPSGGDATHRMRPGHSFTIQIPNDPNLESVAAHASEVSTSGVSAHGMPTGHSEDFFVTGPGDGDQDPPEDDPPSASSPSAEPEHSAGPLFNCHFYRLRHPPLHMFMRNAAGVPMLMELARNLEIVPASLLQAHTILTQMVGDQRDDFSFIIQSVTDIPTASSDALVIIDVEVHFHLTPAGIHPLPAATRRVHRVPRHLGREGVLHYAGVRQYCSWQNDACLVELNGRVWPAHQAAPQVMQHGAYLRVCVPPPDSQMNTLQAIHITERQGSTVQPLTSGPSVAPFPAPLPFTSTSTTTVPEDTTLRVFPVPMDNHWFEPLDDTFEAEAMQEFLEEGPILYVWTWYVHHELHPECNAPRVVKLDSFKHLWGQDLLTHWQSTLHGTDPLQIKIVGHRPPHATTTLDAVHVMIEQKPREAKAAVVLSAVMQGDHEDRLLQAADSVPRWLCTEDIIDILRINHVCETRRCSARSGVAHFERFIRHDVPDAASIELHARPPHCHGDRQAASSSEPFVPRRVMPTTANSLLQLRLVRHDVRSRHAEAHEDACLVEQVTLIDTSSSTMPLSSMTEKPAALHYSAVAHPGGDGPVDKVDGDHERVQHEMQHIAAIRTRAVPVPPGQPQMIHDLHMLLFSNEQALQERPPEAFVISTWYADHLRRPHSGICRDVRLTGNVGTWYHEIVMIWDDWMDPFAELTGVIIHPTPHDGQAEVHAHLVLVQHVQPTMCSIVVAIVDTLDDPWHPRLLCLTTPCDLSHAQLRNYIDLDGICGTVPPSALCRTLLGDRDLTDLPRFDVTHGMHLIFHIQREVQLQATTALATAHVAALDSEDDEHMNLLQHTGK</sequence>
<evidence type="ECO:0000313" key="3">
    <source>
        <dbReference type="EMBL" id="CAL4760845.1"/>
    </source>
</evidence>
<keyword evidence="4" id="KW-1185">Reference proteome</keyword>
<feature type="compositionally biased region" description="Low complexity" evidence="1">
    <location>
        <begin position="366"/>
        <end position="377"/>
    </location>
</feature>
<gene>
    <name evidence="2" type="ORF">C1SCF055_LOCUS2034</name>
</gene>
<comment type="caution">
    <text evidence="2">The sequence shown here is derived from an EMBL/GenBank/DDBJ whole genome shotgun (WGS) entry which is preliminary data.</text>
</comment>
<name>A0A9P1FET4_9DINO</name>
<protein>
    <submittedName>
        <fullName evidence="2">Uncharacterized protein</fullName>
    </submittedName>
</protein>
<proteinExistence type="predicted"/>
<organism evidence="2">
    <name type="scientific">Cladocopium goreaui</name>
    <dbReference type="NCBI Taxonomy" id="2562237"/>
    <lineage>
        <taxon>Eukaryota</taxon>
        <taxon>Sar</taxon>
        <taxon>Alveolata</taxon>
        <taxon>Dinophyceae</taxon>
        <taxon>Suessiales</taxon>
        <taxon>Symbiodiniaceae</taxon>
        <taxon>Cladocopium</taxon>
    </lineage>
</organism>
<feature type="compositionally biased region" description="Acidic residues" evidence="1">
    <location>
        <begin position="356"/>
        <end position="365"/>
    </location>
</feature>
<evidence type="ECO:0000256" key="1">
    <source>
        <dbReference type="SAM" id="MobiDB-lite"/>
    </source>
</evidence>
<feature type="region of interest" description="Disordered" evidence="1">
    <location>
        <begin position="120"/>
        <end position="146"/>
    </location>
</feature>
<evidence type="ECO:0000313" key="4">
    <source>
        <dbReference type="Proteomes" id="UP001152797"/>
    </source>
</evidence>
<reference evidence="3 4" key="2">
    <citation type="submission" date="2024-05" db="EMBL/GenBank/DDBJ databases">
        <authorList>
            <person name="Chen Y."/>
            <person name="Shah S."/>
            <person name="Dougan E. K."/>
            <person name="Thang M."/>
            <person name="Chan C."/>
        </authorList>
    </citation>
    <scope>NUCLEOTIDE SEQUENCE [LARGE SCALE GENOMIC DNA]</scope>
</reference>
<dbReference type="EMBL" id="CAMXCT010000082">
    <property type="protein sequence ID" value="CAI3973533.1"/>
    <property type="molecule type" value="Genomic_DNA"/>
</dbReference>
<evidence type="ECO:0000313" key="2">
    <source>
        <dbReference type="EMBL" id="CAI3973533.1"/>
    </source>
</evidence>
<dbReference type="EMBL" id="CAMXCT020000082">
    <property type="protein sequence ID" value="CAL1126908.1"/>
    <property type="molecule type" value="Genomic_DNA"/>
</dbReference>